<accession>A0A0N7C9Z9</accession>
<protein>
    <submittedName>
        <fullName evidence="1">Uncharacterized protein</fullName>
    </submittedName>
</protein>
<reference evidence="1 2" key="1">
    <citation type="journal article" date="2016" name="Virus Genes">
        <title>Genomic characterization of Salmonella bacteriophages isolated from India.</title>
        <authorList>
            <person name="Karpe Y.A."/>
            <person name="Kanade G.D."/>
            <person name="Pingale K.D."/>
            <person name="Arankalle V.A."/>
            <person name="Banerjee K."/>
        </authorList>
    </citation>
    <scope>NUCLEOTIDE SEQUENCE [LARGE SCALE GENOMIC DNA]</scope>
</reference>
<proteinExistence type="predicted"/>
<evidence type="ECO:0000313" key="1">
    <source>
        <dbReference type="EMBL" id="AKJ73968.1"/>
    </source>
</evidence>
<dbReference type="RefSeq" id="YP_009221467.1">
    <property type="nucleotide sequence ID" value="NC_029045.1"/>
</dbReference>
<gene>
    <name evidence="1" type="ORF">SP37_101</name>
</gene>
<dbReference type="Proteomes" id="UP000202449">
    <property type="component" value="Segment"/>
</dbReference>
<sequence length="71" mass="7781">MFYTVLLNPDYEGATNVKTFYVEGATVEDAVTAAIDDINAHEVEIGGEPLARDQFSIIAVFPGYQPNVWEG</sequence>
<name>A0A0N7C9Z9_9CAUD</name>
<keyword evidence="2" id="KW-1185">Reference proteome</keyword>
<evidence type="ECO:0000313" key="2">
    <source>
        <dbReference type="Proteomes" id="UP000202449"/>
    </source>
</evidence>
<organism evidence="1 2">
    <name type="scientific">Salmonella phage 37</name>
    <dbReference type="NCBI Taxonomy" id="1654890"/>
    <lineage>
        <taxon>Viruses</taxon>
        <taxon>Duplodnaviria</taxon>
        <taxon>Heunggongvirae</taxon>
        <taxon>Uroviricota</taxon>
        <taxon>Caudoviricetes</taxon>
        <taxon>Casjensviridae</taxon>
        <taxon>Chivirus</taxon>
        <taxon>Chivirus cv37</taxon>
    </lineage>
</organism>
<dbReference type="EMBL" id="KR296691">
    <property type="protein sequence ID" value="AKJ73968.1"/>
    <property type="molecule type" value="Genomic_DNA"/>
</dbReference>
<dbReference type="GeneID" id="26684515"/>
<dbReference type="KEGG" id="vg:26684515"/>